<protein>
    <recommendedName>
        <fullName evidence="5">DUF4352 domain-containing protein</fullName>
    </recommendedName>
</protein>
<evidence type="ECO:0000313" key="4">
    <source>
        <dbReference type="Proteomes" id="UP001589750"/>
    </source>
</evidence>
<dbReference type="Proteomes" id="UP001589750">
    <property type="component" value="Unassembled WGS sequence"/>
</dbReference>
<dbReference type="PROSITE" id="PS51257">
    <property type="entry name" value="PROKAR_LIPOPROTEIN"/>
    <property type="match status" value="1"/>
</dbReference>
<keyword evidence="4" id="KW-1185">Reference proteome</keyword>
<evidence type="ECO:0000256" key="1">
    <source>
        <dbReference type="SAM" id="MobiDB-lite"/>
    </source>
</evidence>
<feature type="compositionally biased region" description="Acidic residues" evidence="1">
    <location>
        <begin position="28"/>
        <end position="41"/>
    </location>
</feature>
<keyword evidence="2" id="KW-0732">Signal</keyword>
<evidence type="ECO:0008006" key="5">
    <source>
        <dbReference type="Google" id="ProtNLM"/>
    </source>
</evidence>
<name>A0ABV5KC90_9ACTN</name>
<evidence type="ECO:0000313" key="3">
    <source>
        <dbReference type="EMBL" id="MFB9314373.1"/>
    </source>
</evidence>
<dbReference type="RefSeq" id="WP_170215349.1">
    <property type="nucleotide sequence ID" value="NZ_JBHMDG010000018.1"/>
</dbReference>
<proteinExistence type="predicted"/>
<evidence type="ECO:0000256" key="2">
    <source>
        <dbReference type="SAM" id="SignalP"/>
    </source>
</evidence>
<comment type="caution">
    <text evidence="3">The sequence shown here is derived from an EMBL/GenBank/DDBJ whole genome shotgun (WGS) entry which is preliminary data.</text>
</comment>
<feature type="signal peptide" evidence="2">
    <location>
        <begin position="1"/>
        <end position="27"/>
    </location>
</feature>
<feature type="region of interest" description="Disordered" evidence="1">
    <location>
        <begin position="25"/>
        <end position="85"/>
    </location>
</feature>
<dbReference type="EMBL" id="JBHMDG010000018">
    <property type="protein sequence ID" value="MFB9314373.1"/>
    <property type="molecule type" value="Genomic_DNA"/>
</dbReference>
<gene>
    <name evidence="3" type="ORF">ACFFRI_15055</name>
</gene>
<feature type="compositionally biased region" description="Low complexity" evidence="1">
    <location>
        <begin position="42"/>
        <end position="59"/>
    </location>
</feature>
<accession>A0ABV5KC90</accession>
<sequence length="255" mass="26927">MHLRSCRPSLTLGSLAVLAAVSLSACGDDSDGSDAGAEESSEPTSAAAEPETTQAPETSEPTEEPSEEPSEEPAAPGSGTNPAWALPPVIKGDLVTTINAGDVKVDVYQVGTAKAEDTGNFTDPDTNKPLIEVGDTLVFLNYVITNNGDPIDLGSSLVNVTARYDDWPYMQGMDGLTGDDLYEAQGIHDSDLAPDGFNEAGIYTLGTGESFSYGDNFEYQKSSPIDFKVEYVPVDDEGELLFDERVDKEGSGKIA</sequence>
<organism evidence="3 4">
    <name type="scientific">Nocardioides plantarum</name>
    <dbReference type="NCBI Taxonomy" id="29299"/>
    <lineage>
        <taxon>Bacteria</taxon>
        <taxon>Bacillati</taxon>
        <taxon>Actinomycetota</taxon>
        <taxon>Actinomycetes</taxon>
        <taxon>Propionibacteriales</taxon>
        <taxon>Nocardioidaceae</taxon>
        <taxon>Nocardioides</taxon>
    </lineage>
</organism>
<feature type="chain" id="PRO_5046633413" description="DUF4352 domain-containing protein" evidence="2">
    <location>
        <begin position="28"/>
        <end position="255"/>
    </location>
</feature>
<feature type="compositionally biased region" description="Acidic residues" evidence="1">
    <location>
        <begin position="60"/>
        <end position="71"/>
    </location>
</feature>
<reference evidence="3 4" key="1">
    <citation type="submission" date="2024-09" db="EMBL/GenBank/DDBJ databases">
        <authorList>
            <person name="Sun Q."/>
            <person name="Mori K."/>
        </authorList>
    </citation>
    <scope>NUCLEOTIDE SEQUENCE [LARGE SCALE GENOMIC DNA]</scope>
    <source>
        <strain evidence="3 4">JCM 9626</strain>
    </source>
</reference>